<dbReference type="AlphaFoldDB" id="A0A0F9VFP0"/>
<protein>
    <submittedName>
        <fullName evidence="1">Uncharacterized protein</fullName>
    </submittedName>
</protein>
<comment type="caution">
    <text evidence="1">The sequence shown here is derived from an EMBL/GenBank/DDBJ whole genome shotgun (WGS) entry which is preliminary data.</text>
</comment>
<gene>
    <name evidence="1" type="ORF">LCGC14_0147190</name>
</gene>
<organism evidence="1">
    <name type="scientific">marine sediment metagenome</name>
    <dbReference type="NCBI Taxonomy" id="412755"/>
    <lineage>
        <taxon>unclassified sequences</taxon>
        <taxon>metagenomes</taxon>
        <taxon>ecological metagenomes</taxon>
    </lineage>
</organism>
<proteinExistence type="predicted"/>
<accession>A0A0F9VFP0</accession>
<sequence>MSKLFVITDSVARDYISELSDEEVGTLRSSFGQRYVLEKTARLLVQMGMVQGPQGMMAQQITVVLSLEPGINELVKVEIMPVALQEITDSPESQIRKEYLSFRGRNSGLEFAPANSIPRPKNP</sequence>
<name>A0A0F9VFP0_9ZZZZ</name>
<dbReference type="EMBL" id="LAZR01000051">
    <property type="protein sequence ID" value="KKN98607.1"/>
    <property type="molecule type" value="Genomic_DNA"/>
</dbReference>
<reference evidence="1" key="1">
    <citation type="journal article" date="2015" name="Nature">
        <title>Complex archaea that bridge the gap between prokaryotes and eukaryotes.</title>
        <authorList>
            <person name="Spang A."/>
            <person name="Saw J.H."/>
            <person name="Jorgensen S.L."/>
            <person name="Zaremba-Niedzwiedzka K."/>
            <person name="Martijn J."/>
            <person name="Lind A.E."/>
            <person name="van Eijk R."/>
            <person name="Schleper C."/>
            <person name="Guy L."/>
            <person name="Ettema T.J."/>
        </authorList>
    </citation>
    <scope>NUCLEOTIDE SEQUENCE</scope>
</reference>
<evidence type="ECO:0000313" key="1">
    <source>
        <dbReference type="EMBL" id="KKN98607.1"/>
    </source>
</evidence>